<accession>A0AAD5R143</accession>
<evidence type="ECO:0000313" key="2">
    <source>
        <dbReference type="Proteomes" id="UP001196413"/>
    </source>
</evidence>
<comment type="caution">
    <text evidence="1">The sequence shown here is derived from an EMBL/GenBank/DDBJ whole genome shotgun (WGS) entry which is preliminary data.</text>
</comment>
<name>A0AAD5R143_PARTN</name>
<protein>
    <submittedName>
        <fullName evidence="1">Uncharacterized protein</fullName>
    </submittedName>
</protein>
<dbReference type="Proteomes" id="UP001196413">
    <property type="component" value="Unassembled WGS sequence"/>
</dbReference>
<dbReference type="AlphaFoldDB" id="A0AAD5R143"/>
<proteinExistence type="predicted"/>
<sequence length="92" mass="10588">MEINRTAITKTSSHIKWSGKCYAQMRGLAMGQRLVPLNWRLLLLSKVETPESEHMRAAPELLLDMAMMCNSLNHDSILHELQTNRPNKAKRM</sequence>
<keyword evidence="2" id="KW-1185">Reference proteome</keyword>
<gene>
    <name evidence="1" type="ORF">KIN20_028337</name>
</gene>
<reference evidence="1" key="1">
    <citation type="submission" date="2021-06" db="EMBL/GenBank/DDBJ databases">
        <title>Parelaphostrongylus tenuis whole genome reference sequence.</title>
        <authorList>
            <person name="Garwood T.J."/>
            <person name="Larsen P.A."/>
            <person name="Fountain-Jones N.M."/>
            <person name="Garbe J.R."/>
            <person name="Macchietto M.G."/>
            <person name="Kania S.A."/>
            <person name="Gerhold R.W."/>
            <person name="Richards J.E."/>
            <person name="Wolf T.M."/>
        </authorList>
    </citation>
    <scope>NUCLEOTIDE SEQUENCE</scope>
    <source>
        <strain evidence="1">MNPRO001-30</strain>
        <tissue evidence="1">Meninges</tissue>
    </source>
</reference>
<organism evidence="1 2">
    <name type="scientific">Parelaphostrongylus tenuis</name>
    <name type="common">Meningeal worm</name>
    <dbReference type="NCBI Taxonomy" id="148309"/>
    <lineage>
        <taxon>Eukaryota</taxon>
        <taxon>Metazoa</taxon>
        <taxon>Ecdysozoa</taxon>
        <taxon>Nematoda</taxon>
        <taxon>Chromadorea</taxon>
        <taxon>Rhabditida</taxon>
        <taxon>Rhabditina</taxon>
        <taxon>Rhabditomorpha</taxon>
        <taxon>Strongyloidea</taxon>
        <taxon>Metastrongylidae</taxon>
        <taxon>Parelaphostrongylus</taxon>
    </lineage>
</organism>
<evidence type="ECO:0000313" key="1">
    <source>
        <dbReference type="EMBL" id="KAJ1367428.1"/>
    </source>
</evidence>
<dbReference type="EMBL" id="JAHQIW010005896">
    <property type="protein sequence ID" value="KAJ1367428.1"/>
    <property type="molecule type" value="Genomic_DNA"/>
</dbReference>